<feature type="active site" description="O-(5'-phospho-DNA)-serine intermediate" evidence="6">
    <location>
        <position position="9"/>
    </location>
</feature>
<keyword evidence="9" id="KW-1185">Reference proteome</keyword>
<sequence>MLIGYARTSTLEQKASIETQRESLRAIGCERVYEEQISSVALREALKDAMSYSREGDTLVVTKLDRLARSVRHLGEIVEDLEQKGVGLKIIDLGLDTKNATGKLMLNVLGSVAQFEREMMLERQREGIAKAKAEGRYKGRKPTAIRKAAEVRQLVAEGLSKREIAVNLSISERSVYRCLHNFD</sequence>
<dbReference type="CDD" id="cd03768">
    <property type="entry name" value="SR_ResInv"/>
    <property type="match status" value="1"/>
</dbReference>
<protein>
    <submittedName>
        <fullName evidence="8">Recombinase family protein</fullName>
    </submittedName>
</protein>
<dbReference type="InterPro" id="IPR006118">
    <property type="entry name" value="Recombinase_CS"/>
</dbReference>
<evidence type="ECO:0000256" key="4">
    <source>
        <dbReference type="ARBA" id="ARBA00023125"/>
    </source>
</evidence>
<dbReference type="InterPro" id="IPR050639">
    <property type="entry name" value="SSR_resolvase"/>
</dbReference>
<evidence type="ECO:0000259" key="7">
    <source>
        <dbReference type="PROSITE" id="PS51736"/>
    </source>
</evidence>
<dbReference type="Pfam" id="PF02796">
    <property type="entry name" value="HTH_7"/>
    <property type="match status" value="1"/>
</dbReference>
<comment type="similarity">
    <text evidence="1">Belongs to the site-specific recombinase resolvase family.</text>
</comment>
<dbReference type="InterPro" id="IPR036388">
    <property type="entry name" value="WH-like_DNA-bd_sf"/>
</dbReference>
<reference evidence="8 9" key="1">
    <citation type="submission" date="2024-04" db="EMBL/GenBank/DDBJ databases">
        <title>Phylogenomic analyses of a clade within the roseobacter group suggest taxonomic reassignments of species of the genera Aestuariivita, Citreicella, Loktanella, Nautella, Pelagibaca, Ruegeria, Thalassobius, Thiobacimonas and Tropicibacter, and the proposal o.</title>
        <authorList>
            <person name="Jeon C.O."/>
        </authorList>
    </citation>
    <scope>NUCLEOTIDE SEQUENCE [LARGE SCALE GENOMIC DNA]</scope>
    <source>
        <strain evidence="8 9">G8-12</strain>
    </source>
</reference>
<dbReference type="Gene3D" id="3.40.50.1390">
    <property type="entry name" value="Resolvase, N-terminal catalytic domain"/>
    <property type="match status" value="1"/>
</dbReference>
<dbReference type="Gene3D" id="1.10.10.10">
    <property type="entry name" value="Winged helix-like DNA-binding domain superfamily/Winged helix DNA-binding domain"/>
    <property type="match status" value="1"/>
</dbReference>
<dbReference type="KEGG" id="yag:AABB28_07490"/>
<dbReference type="GO" id="GO:0000150">
    <property type="term" value="F:DNA strand exchange activity"/>
    <property type="evidence" value="ECO:0007669"/>
    <property type="project" value="UniProtKB-KW"/>
</dbReference>
<dbReference type="InterPro" id="IPR036162">
    <property type="entry name" value="Resolvase-like_N_sf"/>
</dbReference>
<keyword evidence="2" id="KW-0229">DNA integration</keyword>
<dbReference type="AlphaFoldDB" id="A0AAN0M5K5"/>
<dbReference type="GO" id="GO:0015074">
    <property type="term" value="P:DNA integration"/>
    <property type="evidence" value="ECO:0007669"/>
    <property type="project" value="UniProtKB-KW"/>
</dbReference>
<keyword evidence="3" id="KW-0230">DNA invertase</keyword>
<evidence type="ECO:0000256" key="6">
    <source>
        <dbReference type="PIRSR" id="PIRSR606118-50"/>
    </source>
</evidence>
<keyword evidence="5" id="KW-0233">DNA recombination</keyword>
<feature type="domain" description="Resolvase/invertase-type recombinase catalytic" evidence="7">
    <location>
        <begin position="1"/>
        <end position="135"/>
    </location>
</feature>
<dbReference type="FunFam" id="3.40.50.1390:FF:000001">
    <property type="entry name" value="DNA recombinase"/>
    <property type="match status" value="1"/>
</dbReference>
<dbReference type="PANTHER" id="PTHR30461">
    <property type="entry name" value="DNA-INVERTASE FROM LAMBDOID PROPHAGE"/>
    <property type="match status" value="1"/>
</dbReference>
<dbReference type="InterPro" id="IPR006119">
    <property type="entry name" value="Resolv_N"/>
</dbReference>
<dbReference type="Pfam" id="PF00239">
    <property type="entry name" value="Resolvase"/>
    <property type="match status" value="1"/>
</dbReference>
<dbReference type="GO" id="GO:0003677">
    <property type="term" value="F:DNA binding"/>
    <property type="evidence" value="ECO:0007669"/>
    <property type="project" value="UniProtKB-KW"/>
</dbReference>
<evidence type="ECO:0000256" key="2">
    <source>
        <dbReference type="ARBA" id="ARBA00022908"/>
    </source>
</evidence>
<dbReference type="SMART" id="SM00857">
    <property type="entry name" value="Resolvase"/>
    <property type="match status" value="1"/>
</dbReference>
<evidence type="ECO:0000256" key="5">
    <source>
        <dbReference type="ARBA" id="ARBA00023172"/>
    </source>
</evidence>
<name>A0AAN0M5K5_9RHOB</name>
<dbReference type="PROSITE" id="PS00398">
    <property type="entry name" value="RECOMBINASES_2"/>
    <property type="match status" value="1"/>
</dbReference>
<dbReference type="RefSeq" id="WP_342071445.1">
    <property type="nucleotide sequence ID" value="NZ_CP151762.1"/>
</dbReference>
<proteinExistence type="inferred from homology"/>
<evidence type="ECO:0000313" key="9">
    <source>
        <dbReference type="Proteomes" id="UP001451782"/>
    </source>
</evidence>
<keyword evidence="4" id="KW-0238">DNA-binding</keyword>
<evidence type="ECO:0000256" key="1">
    <source>
        <dbReference type="ARBA" id="ARBA00009913"/>
    </source>
</evidence>
<dbReference type="PANTHER" id="PTHR30461:SF26">
    <property type="entry name" value="RESOLVASE HOMOLOG YNEB"/>
    <property type="match status" value="1"/>
</dbReference>
<dbReference type="Proteomes" id="UP001451782">
    <property type="component" value="Chromosome"/>
</dbReference>
<gene>
    <name evidence="8" type="ORF">AABB28_07490</name>
</gene>
<accession>A0AAN0M5K5</accession>
<dbReference type="EMBL" id="CP151762">
    <property type="protein sequence ID" value="WZU65095.1"/>
    <property type="molecule type" value="Genomic_DNA"/>
</dbReference>
<evidence type="ECO:0000256" key="3">
    <source>
        <dbReference type="ARBA" id="ARBA00023100"/>
    </source>
</evidence>
<dbReference type="PROSITE" id="PS51736">
    <property type="entry name" value="RECOMBINASES_3"/>
    <property type="match status" value="1"/>
</dbReference>
<dbReference type="InterPro" id="IPR006120">
    <property type="entry name" value="Resolvase_HTH_dom"/>
</dbReference>
<organism evidence="8 9">
    <name type="scientific">Yoonia algicola</name>
    <dbReference type="NCBI Taxonomy" id="3137368"/>
    <lineage>
        <taxon>Bacteria</taxon>
        <taxon>Pseudomonadati</taxon>
        <taxon>Pseudomonadota</taxon>
        <taxon>Alphaproteobacteria</taxon>
        <taxon>Rhodobacterales</taxon>
        <taxon>Paracoccaceae</taxon>
        <taxon>Yoonia</taxon>
    </lineage>
</organism>
<evidence type="ECO:0000313" key="8">
    <source>
        <dbReference type="EMBL" id="WZU65095.1"/>
    </source>
</evidence>
<dbReference type="SUPFAM" id="SSF53041">
    <property type="entry name" value="Resolvase-like"/>
    <property type="match status" value="1"/>
</dbReference>